<evidence type="ECO:0000256" key="5">
    <source>
        <dbReference type="ARBA" id="ARBA00023136"/>
    </source>
</evidence>
<evidence type="ECO:0000256" key="1">
    <source>
        <dbReference type="ARBA" id="ARBA00004141"/>
    </source>
</evidence>
<comment type="subcellular location">
    <subcellularLocation>
        <location evidence="1">Membrane</location>
        <topology evidence="1">Multi-pass membrane protein</topology>
    </subcellularLocation>
</comment>
<dbReference type="AlphaFoldDB" id="A0A7R8WNI5"/>
<keyword evidence="4" id="KW-1133">Transmembrane helix</keyword>
<feature type="non-terminal residue" evidence="6">
    <location>
        <position position="1"/>
    </location>
</feature>
<dbReference type="Pfam" id="PF00654">
    <property type="entry name" value="Voltage_CLC"/>
    <property type="match status" value="1"/>
</dbReference>
<name>A0A7R8WNI5_9CRUS</name>
<keyword evidence="5" id="KW-0472">Membrane</keyword>
<evidence type="ECO:0000256" key="4">
    <source>
        <dbReference type="ARBA" id="ARBA00022989"/>
    </source>
</evidence>
<dbReference type="InterPro" id="IPR014743">
    <property type="entry name" value="Cl-channel_core"/>
</dbReference>
<organism evidence="6">
    <name type="scientific">Cyprideis torosa</name>
    <dbReference type="NCBI Taxonomy" id="163714"/>
    <lineage>
        <taxon>Eukaryota</taxon>
        <taxon>Metazoa</taxon>
        <taxon>Ecdysozoa</taxon>
        <taxon>Arthropoda</taxon>
        <taxon>Crustacea</taxon>
        <taxon>Oligostraca</taxon>
        <taxon>Ostracoda</taxon>
        <taxon>Podocopa</taxon>
        <taxon>Podocopida</taxon>
        <taxon>Cytherocopina</taxon>
        <taxon>Cytheroidea</taxon>
        <taxon>Cytherideidae</taxon>
        <taxon>Cyprideis</taxon>
    </lineage>
</organism>
<dbReference type="SUPFAM" id="SSF81340">
    <property type="entry name" value="Clc chloride channel"/>
    <property type="match status" value="1"/>
</dbReference>
<evidence type="ECO:0000256" key="2">
    <source>
        <dbReference type="ARBA" id="ARBA00022692"/>
    </source>
</evidence>
<dbReference type="OrthoDB" id="4564at2759"/>
<dbReference type="FunFam" id="1.10.3080.10:FF:000033">
    <property type="entry name" value="Chloride channel, voltage-sensitive 1"/>
    <property type="match status" value="1"/>
</dbReference>
<dbReference type="Gene3D" id="1.10.3080.10">
    <property type="entry name" value="Clc chloride channel"/>
    <property type="match status" value="1"/>
</dbReference>
<accession>A0A7R8WNI5</accession>
<evidence type="ECO:0000313" key="6">
    <source>
        <dbReference type="EMBL" id="CAD7233871.1"/>
    </source>
</evidence>
<dbReference type="InterPro" id="IPR050970">
    <property type="entry name" value="Cl_channel_volt-gated"/>
</dbReference>
<reference evidence="6" key="1">
    <citation type="submission" date="2020-11" db="EMBL/GenBank/DDBJ databases">
        <authorList>
            <person name="Tran Van P."/>
        </authorList>
    </citation>
    <scope>NUCLEOTIDE SEQUENCE</scope>
</reference>
<dbReference type="PANTHER" id="PTHR45720">
    <property type="entry name" value="CHLORIDE CHANNEL PROTEIN 2"/>
    <property type="match status" value="1"/>
</dbReference>
<dbReference type="InterPro" id="IPR001807">
    <property type="entry name" value="ClC"/>
</dbReference>
<proteinExistence type="predicted"/>
<gene>
    <name evidence="6" type="ORF">CTOB1V02_LOCUS11690</name>
</gene>
<protein>
    <submittedName>
        <fullName evidence="6">Uncharacterized protein</fullName>
    </submittedName>
</protein>
<dbReference type="PANTHER" id="PTHR45720:SF10">
    <property type="entry name" value="CHLORIDE CHANNEL PROTEIN 2"/>
    <property type="match status" value="1"/>
</dbReference>
<dbReference type="PRINTS" id="PR00762">
    <property type="entry name" value="CLCHANNEL"/>
</dbReference>
<evidence type="ECO:0000256" key="3">
    <source>
        <dbReference type="ARBA" id="ARBA00022737"/>
    </source>
</evidence>
<keyword evidence="3" id="KW-0677">Repeat</keyword>
<keyword evidence="2" id="KW-0812">Transmembrane</keyword>
<dbReference type="GO" id="GO:0005886">
    <property type="term" value="C:plasma membrane"/>
    <property type="evidence" value="ECO:0007669"/>
    <property type="project" value="TreeGrafter"/>
</dbReference>
<feature type="non-terminal residue" evidence="6">
    <location>
        <position position="326"/>
    </location>
</feature>
<sequence>LAWVFSLPFPGVLFSIEVTAVYFAVRNYWRGFFAAVIGALIFRLLSVWFAEEETLTALFRTEFVVDFPFDPQELLVFFLIGVFCGFSGAFWVWLHRRYVIWMRNSKRLSAFLQKNRFLYPGLVALFISGITSPLALGQFMASDQTNHDQLTTMFGNFTWTSSDLNSQQSAAVRHWDTAGSRIFLNLTIYVIATGLLSILASTLPVPSGIFIPVFKMGAAFGRMVGEGMALWFPHGVTLGDHINPIQPGGYSVVGAAAFAGAVTHTVSVSVIVFELTGQITHILPVMIGVLVSNAIAQVLQPSIYDSIIQIKKLPFLPDIVSSKSGK</sequence>
<dbReference type="GO" id="GO:0005247">
    <property type="term" value="F:voltage-gated chloride channel activity"/>
    <property type="evidence" value="ECO:0007669"/>
    <property type="project" value="TreeGrafter"/>
</dbReference>
<dbReference type="EMBL" id="OB667158">
    <property type="protein sequence ID" value="CAD7233871.1"/>
    <property type="molecule type" value="Genomic_DNA"/>
</dbReference>